<dbReference type="EMBL" id="CP059488">
    <property type="protein sequence ID" value="QQD72319.1"/>
    <property type="molecule type" value="Genomic_DNA"/>
</dbReference>
<name>A0A7T4WD06_9PROT</name>
<proteinExistence type="predicted"/>
<dbReference type="RefSeq" id="WP_198660352.1">
    <property type="nucleotide sequence ID" value="NZ_CP059488.1"/>
</dbReference>
<evidence type="ECO:0000313" key="1">
    <source>
        <dbReference type="EMBL" id="QQD72319.1"/>
    </source>
</evidence>
<sequence>MNTLTEFTALGVLATAIAAGSTALMAYFTKQSIKESVKQTKKIIRYENVPVLQIEQDWSGSGYSRNQAIDFTSERGEGALSPTDYVNKYKRGDYEINLPIKNIGKGPAINCKIIVTFQHDSITANGSLMALGVGESTLRNQKRIYATVSHPNPANYSHSLGGQWVITLQYSDIFGNIYYTDHHKDPNKEWGIFRENGLQNYPRCKAIPLLSRFIKIRKNVDYSN</sequence>
<reference evidence="1 2" key="1">
    <citation type="submission" date="2020-07" db="EMBL/GenBank/DDBJ databases">
        <title>Complete genome sequence analysis of Acidithiobacillus ferrivorans XJFY6S-08 reveals extreme environmental adaptation to alpine acid mine drainage.</title>
        <authorList>
            <person name="Yan L."/>
            <person name="Ni Y."/>
        </authorList>
    </citation>
    <scope>NUCLEOTIDE SEQUENCE [LARGE SCALE GENOMIC DNA]</scope>
    <source>
        <strain evidence="1 2">XJFY6S-08</strain>
    </source>
</reference>
<protein>
    <submittedName>
        <fullName evidence="1">Uncharacterized protein</fullName>
    </submittedName>
</protein>
<dbReference type="AlphaFoldDB" id="A0A7T4WD06"/>
<evidence type="ECO:0000313" key="2">
    <source>
        <dbReference type="Proteomes" id="UP000595420"/>
    </source>
</evidence>
<accession>A0A7T4WD06</accession>
<organism evidence="1 2">
    <name type="scientific">Acidithiobacillus ferrivorans</name>
    <dbReference type="NCBI Taxonomy" id="160808"/>
    <lineage>
        <taxon>Bacteria</taxon>
        <taxon>Pseudomonadati</taxon>
        <taxon>Pseudomonadota</taxon>
        <taxon>Acidithiobacillia</taxon>
        <taxon>Acidithiobacillales</taxon>
        <taxon>Acidithiobacillaceae</taxon>
        <taxon>Acidithiobacillus</taxon>
    </lineage>
</organism>
<dbReference type="Proteomes" id="UP000595420">
    <property type="component" value="Chromosome"/>
</dbReference>
<gene>
    <name evidence="1" type="ORF">H2515_13075</name>
</gene>